<dbReference type="OrthoDB" id="10527858at2759"/>
<proteinExistence type="predicted"/>
<reference evidence="1 2" key="1">
    <citation type="submission" date="2014-04" db="EMBL/GenBank/DDBJ databases">
        <authorList>
            <consortium name="DOE Joint Genome Institute"/>
            <person name="Kuo A."/>
            <person name="Kohler A."/>
            <person name="Nagy L.G."/>
            <person name="Floudas D."/>
            <person name="Copeland A."/>
            <person name="Barry K.W."/>
            <person name="Cichocki N."/>
            <person name="Veneault-Fourrey C."/>
            <person name="LaButti K."/>
            <person name="Lindquist E.A."/>
            <person name="Lipzen A."/>
            <person name="Lundell T."/>
            <person name="Morin E."/>
            <person name="Murat C."/>
            <person name="Sun H."/>
            <person name="Tunlid A."/>
            <person name="Henrissat B."/>
            <person name="Grigoriev I.V."/>
            <person name="Hibbett D.S."/>
            <person name="Martin F."/>
            <person name="Nordberg H.P."/>
            <person name="Cantor M.N."/>
            <person name="Hua S.X."/>
        </authorList>
    </citation>
    <scope>NUCLEOTIDE SEQUENCE [LARGE SCALE GENOMIC DNA]</scope>
    <source>
        <strain evidence="1 2">LaAM-08-1</strain>
    </source>
</reference>
<accession>A0A0C9WJZ1</accession>
<dbReference type="Proteomes" id="UP000054477">
    <property type="component" value="Unassembled WGS sequence"/>
</dbReference>
<name>A0A0C9WJZ1_9AGAR</name>
<reference evidence="2" key="2">
    <citation type="submission" date="2015-01" db="EMBL/GenBank/DDBJ databases">
        <title>Evolutionary Origins and Diversification of the Mycorrhizal Mutualists.</title>
        <authorList>
            <consortium name="DOE Joint Genome Institute"/>
            <consortium name="Mycorrhizal Genomics Consortium"/>
            <person name="Kohler A."/>
            <person name="Kuo A."/>
            <person name="Nagy L.G."/>
            <person name="Floudas D."/>
            <person name="Copeland A."/>
            <person name="Barry K.W."/>
            <person name="Cichocki N."/>
            <person name="Veneault-Fourrey C."/>
            <person name="LaButti K."/>
            <person name="Lindquist E.A."/>
            <person name="Lipzen A."/>
            <person name="Lundell T."/>
            <person name="Morin E."/>
            <person name="Murat C."/>
            <person name="Riley R."/>
            <person name="Ohm R."/>
            <person name="Sun H."/>
            <person name="Tunlid A."/>
            <person name="Henrissat B."/>
            <person name="Grigoriev I.V."/>
            <person name="Hibbett D.S."/>
            <person name="Martin F."/>
        </authorList>
    </citation>
    <scope>NUCLEOTIDE SEQUENCE [LARGE SCALE GENOMIC DNA]</scope>
    <source>
        <strain evidence="2">LaAM-08-1</strain>
    </source>
</reference>
<protein>
    <submittedName>
        <fullName evidence="1">Uncharacterized protein</fullName>
    </submittedName>
</protein>
<dbReference type="AlphaFoldDB" id="A0A0C9WJZ1"/>
<evidence type="ECO:0000313" key="1">
    <source>
        <dbReference type="EMBL" id="KIJ95534.1"/>
    </source>
</evidence>
<sequence>MNQDTLDIMADIGLDDLPEGITALGNSFQDFCNDAERQKVKDLTTVHETNISAIRS</sequence>
<dbReference type="EMBL" id="KN838752">
    <property type="protein sequence ID" value="KIJ95534.1"/>
    <property type="molecule type" value="Genomic_DNA"/>
</dbReference>
<dbReference type="HOGENOM" id="CLU_3014506_0_0_1"/>
<evidence type="ECO:0000313" key="2">
    <source>
        <dbReference type="Proteomes" id="UP000054477"/>
    </source>
</evidence>
<organism evidence="1 2">
    <name type="scientific">Laccaria amethystina LaAM-08-1</name>
    <dbReference type="NCBI Taxonomy" id="1095629"/>
    <lineage>
        <taxon>Eukaryota</taxon>
        <taxon>Fungi</taxon>
        <taxon>Dikarya</taxon>
        <taxon>Basidiomycota</taxon>
        <taxon>Agaricomycotina</taxon>
        <taxon>Agaricomycetes</taxon>
        <taxon>Agaricomycetidae</taxon>
        <taxon>Agaricales</taxon>
        <taxon>Agaricineae</taxon>
        <taxon>Hydnangiaceae</taxon>
        <taxon>Laccaria</taxon>
    </lineage>
</organism>
<gene>
    <name evidence="1" type="ORF">K443DRAFT_11305</name>
</gene>
<keyword evidence="2" id="KW-1185">Reference proteome</keyword>